<dbReference type="EMBL" id="CP032331">
    <property type="protein sequence ID" value="QCO04872.1"/>
    <property type="molecule type" value="Genomic_DNA"/>
</dbReference>
<organism evidence="1 2">
    <name type="scientific">Azospirillum brasilense</name>
    <dbReference type="NCBI Taxonomy" id="192"/>
    <lineage>
        <taxon>Bacteria</taxon>
        <taxon>Pseudomonadati</taxon>
        <taxon>Pseudomonadota</taxon>
        <taxon>Alphaproteobacteria</taxon>
        <taxon>Rhodospirillales</taxon>
        <taxon>Azospirillaceae</taxon>
        <taxon>Azospirillum</taxon>
    </lineage>
</organism>
<geneLocation type="plasmid" evidence="1">
    <name>p1</name>
</geneLocation>
<name>A0A4D8QG09_AZOBR</name>
<sequence length="93" mass="10368">MSRPNITDPADVLSILTADPAERIIRTHVPGGSEWHLERDRREVAGEVVALLRQGGPLLERFPGRLVPVADGLFPEPHLAQSFIWRPDRASLQ</sequence>
<proteinExistence type="predicted"/>
<protein>
    <submittedName>
        <fullName evidence="1">Uncharacterized protein</fullName>
    </submittedName>
</protein>
<evidence type="ECO:0000313" key="1">
    <source>
        <dbReference type="EMBL" id="QCO04872.1"/>
    </source>
</evidence>
<gene>
    <name evidence="1" type="ORF">D3867_23735</name>
</gene>
<keyword evidence="1" id="KW-0614">Plasmid</keyword>
<dbReference type="AlphaFoldDB" id="A0A4D8QG09"/>
<reference evidence="1 2" key="1">
    <citation type="submission" date="2018-09" db="EMBL/GenBank/DDBJ databases">
        <title>Whole genome based analysis of evolution and adaptive divergence in Indian and Brazilian strains of Azospirillum brasilense.</title>
        <authorList>
            <person name="Singh C."/>
            <person name="Tripathi A.K."/>
        </authorList>
    </citation>
    <scope>NUCLEOTIDE SEQUENCE [LARGE SCALE GENOMIC DNA]</scope>
    <source>
        <strain evidence="1 2">MTCC4036</strain>
        <plasmid evidence="1 2">p1</plasmid>
    </source>
</reference>
<evidence type="ECO:0000313" key="2">
    <source>
        <dbReference type="Proteomes" id="UP000298596"/>
    </source>
</evidence>
<accession>A0A4D8QG09</accession>
<dbReference type="Proteomes" id="UP000298596">
    <property type="component" value="Plasmid p1"/>
</dbReference>